<dbReference type="EMBL" id="JACOGF010000008">
    <property type="protein sequence ID" value="MBC3919042.1"/>
    <property type="molecule type" value="Genomic_DNA"/>
</dbReference>
<dbReference type="InterPro" id="IPR013658">
    <property type="entry name" value="SGL"/>
</dbReference>
<reference evidence="3 4" key="1">
    <citation type="submission" date="2020-08" db="EMBL/GenBank/DDBJ databases">
        <title>Novel species isolated from subtropical streams in China.</title>
        <authorList>
            <person name="Lu H."/>
        </authorList>
    </citation>
    <scope>NUCLEOTIDE SEQUENCE [LARGE SCALE GENOMIC DNA]</scope>
    <source>
        <strain evidence="3 4">CY18W</strain>
    </source>
</reference>
<dbReference type="PANTHER" id="PTHR10907">
    <property type="entry name" value="REGUCALCIN"/>
    <property type="match status" value="1"/>
</dbReference>
<dbReference type="Gene3D" id="2.120.10.30">
    <property type="entry name" value="TolB, C-terminal domain"/>
    <property type="match status" value="1"/>
</dbReference>
<dbReference type="InterPro" id="IPR005511">
    <property type="entry name" value="SMP-30"/>
</dbReference>
<feature type="domain" description="SMP-30/Gluconolactonase/LRE-like region" evidence="2">
    <location>
        <begin position="20"/>
        <end position="261"/>
    </location>
</feature>
<name>A0ABR6ZT50_9BURK</name>
<evidence type="ECO:0000259" key="2">
    <source>
        <dbReference type="Pfam" id="PF08450"/>
    </source>
</evidence>
<dbReference type="Proteomes" id="UP000650424">
    <property type="component" value="Unassembled WGS sequence"/>
</dbReference>
<dbReference type="Pfam" id="PF08450">
    <property type="entry name" value="SGL"/>
    <property type="match status" value="1"/>
</dbReference>
<comment type="similarity">
    <text evidence="1">Belongs to the SMP-30/CGR1 family.</text>
</comment>
<dbReference type="PANTHER" id="PTHR10907:SF47">
    <property type="entry name" value="REGUCALCIN"/>
    <property type="match status" value="1"/>
</dbReference>
<evidence type="ECO:0000256" key="1">
    <source>
        <dbReference type="ARBA" id="ARBA00008853"/>
    </source>
</evidence>
<protein>
    <submittedName>
        <fullName evidence="3">SMP-30/gluconolactonase/LRE family protein</fullName>
    </submittedName>
</protein>
<organism evidence="3 4">
    <name type="scientific">Undibacterium hunanense</name>
    <dbReference type="NCBI Taxonomy" id="2762292"/>
    <lineage>
        <taxon>Bacteria</taxon>
        <taxon>Pseudomonadati</taxon>
        <taxon>Pseudomonadota</taxon>
        <taxon>Betaproteobacteria</taxon>
        <taxon>Burkholderiales</taxon>
        <taxon>Oxalobacteraceae</taxon>
        <taxon>Undibacterium</taxon>
    </lineage>
</organism>
<dbReference type="InterPro" id="IPR011042">
    <property type="entry name" value="6-blade_b-propeller_TolB-like"/>
</dbReference>
<accession>A0ABR6ZT50</accession>
<proteinExistence type="inferred from homology"/>
<evidence type="ECO:0000313" key="3">
    <source>
        <dbReference type="EMBL" id="MBC3919042.1"/>
    </source>
</evidence>
<sequence>MVRRMILDQSHCIWEVATHLGEGPVWHAGEKALYFVDIKSRKIHRCAEDGAARQSWDAPDQIGFILPIQGENGNFICGLPGKLVRFSSSTGSFTTMLEVETAQPGNRLNDGYIDSQGCLWFGSMDDGEKAPSGSLYRLNTLTDLQAKDHDYIITNGPCMSPDGKVFYHTDTLRKKIYAFDVTPDGNLSGKRVFADITNGGHPDGTVVDAEGYLWVAIFAGNRVERYSPAGEIVQVISFPCSNITKVCFGGDDLRTVFVTTAWKGMSAERREQQPLAGGLFSFRVDVPGLPQYQFSEHAS</sequence>
<dbReference type="PRINTS" id="PR01790">
    <property type="entry name" value="SMP30FAMILY"/>
</dbReference>
<dbReference type="SUPFAM" id="SSF63829">
    <property type="entry name" value="Calcium-dependent phosphotriesterase"/>
    <property type="match status" value="1"/>
</dbReference>
<gene>
    <name evidence="3" type="ORF">H8L32_16240</name>
</gene>
<evidence type="ECO:0000313" key="4">
    <source>
        <dbReference type="Proteomes" id="UP000650424"/>
    </source>
</evidence>
<keyword evidence="4" id="KW-1185">Reference proteome</keyword>
<comment type="caution">
    <text evidence="3">The sequence shown here is derived from an EMBL/GenBank/DDBJ whole genome shotgun (WGS) entry which is preliminary data.</text>
</comment>